<evidence type="ECO:0000313" key="7">
    <source>
        <dbReference type="Proteomes" id="UP000267464"/>
    </source>
</evidence>
<dbReference type="EMBL" id="QUSW01000006">
    <property type="protein sequence ID" value="RQP22886.1"/>
    <property type="molecule type" value="Genomic_DNA"/>
</dbReference>
<dbReference type="AlphaFoldDB" id="A0A3N7HP44"/>
<proteinExistence type="inferred from homology"/>
<dbReference type="OrthoDB" id="7240770at2"/>
<comment type="caution">
    <text evidence="6">The sequence shown here is derived from an EMBL/GenBank/DDBJ whole genome shotgun (WGS) entry which is preliminary data.</text>
</comment>
<reference evidence="6 7" key="1">
    <citation type="submission" date="2018-08" db="EMBL/GenBank/DDBJ databases">
        <authorList>
            <person name="Khan S.A."/>
            <person name="Jeon C.O."/>
            <person name="Chun B.H."/>
            <person name="Jeong S.E."/>
        </authorList>
    </citation>
    <scope>NUCLEOTIDE SEQUENCE [LARGE SCALE GENOMIC DNA]</scope>
    <source>
        <strain evidence="6 7">S-16</strain>
    </source>
</reference>
<organism evidence="6 7">
    <name type="scientific">Piscinibacter terrae</name>
    <dbReference type="NCBI Taxonomy" id="2496871"/>
    <lineage>
        <taxon>Bacteria</taxon>
        <taxon>Pseudomonadati</taxon>
        <taxon>Pseudomonadota</taxon>
        <taxon>Betaproteobacteria</taxon>
        <taxon>Burkholderiales</taxon>
        <taxon>Sphaerotilaceae</taxon>
        <taxon>Piscinibacter</taxon>
    </lineage>
</organism>
<evidence type="ECO:0000256" key="2">
    <source>
        <dbReference type="ARBA" id="ARBA00022448"/>
    </source>
</evidence>
<evidence type="ECO:0000256" key="4">
    <source>
        <dbReference type="SAM" id="SignalP"/>
    </source>
</evidence>
<accession>A0A3N7HP44</accession>
<feature type="signal peptide" evidence="4">
    <location>
        <begin position="1"/>
        <end position="25"/>
    </location>
</feature>
<feature type="domain" description="Solute-binding protein family 3/N-terminal" evidence="5">
    <location>
        <begin position="39"/>
        <end position="271"/>
    </location>
</feature>
<dbReference type="PANTHER" id="PTHR30085:SF2">
    <property type="entry name" value="GLUTAMATE_ASPARTATE IMPORT SOLUTE-BINDING PROTEIN"/>
    <property type="match status" value="1"/>
</dbReference>
<name>A0A3N7HP44_9BURK</name>
<dbReference type="RefSeq" id="WP_124542466.1">
    <property type="nucleotide sequence ID" value="NZ_QUSW01000006.1"/>
</dbReference>
<gene>
    <name evidence="6" type="ORF">DZC73_21645</name>
</gene>
<keyword evidence="7" id="KW-1185">Reference proteome</keyword>
<protein>
    <submittedName>
        <fullName evidence="6">Amino acid ABC transporter substrate-binding protein</fullName>
    </submittedName>
</protein>
<dbReference type="CDD" id="cd13688">
    <property type="entry name" value="PBP2_GltI_DEBP"/>
    <property type="match status" value="1"/>
</dbReference>
<dbReference type="Proteomes" id="UP000267464">
    <property type="component" value="Unassembled WGS sequence"/>
</dbReference>
<dbReference type="SUPFAM" id="SSF53850">
    <property type="entry name" value="Periplasmic binding protein-like II"/>
    <property type="match status" value="1"/>
</dbReference>
<evidence type="ECO:0000313" key="6">
    <source>
        <dbReference type="EMBL" id="RQP22886.1"/>
    </source>
</evidence>
<dbReference type="Gene3D" id="3.40.190.10">
    <property type="entry name" value="Periplasmic binding protein-like II"/>
    <property type="match status" value="2"/>
</dbReference>
<dbReference type="InterPro" id="IPR001638">
    <property type="entry name" value="Solute-binding_3/MltF_N"/>
</dbReference>
<evidence type="ECO:0000256" key="3">
    <source>
        <dbReference type="ARBA" id="ARBA00022729"/>
    </source>
</evidence>
<dbReference type="GO" id="GO:0030288">
    <property type="term" value="C:outer membrane-bounded periplasmic space"/>
    <property type="evidence" value="ECO:0007669"/>
    <property type="project" value="TreeGrafter"/>
</dbReference>
<dbReference type="GO" id="GO:0005576">
    <property type="term" value="C:extracellular region"/>
    <property type="evidence" value="ECO:0007669"/>
    <property type="project" value="TreeGrafter"/>
</dbReference>
<reference evidence="6 7" key="2">
    <citation type="submission" date="2018-12" db="EMBL/GenBank/DDBJ databases">
        <title>Rhizobacter gummiphilus sp. nov., a rubber-degrading bacterium isolated from the soil of a botanical garden in Japan.</title>
        <authorList>
            <person name="Shunsuke S.S."/>
        </authorList>
    </citation>
    <scope>NUCLEOTIDE SEQUENCE [LARGE SCALE GENOMIC DNA]</scope>
    <source>
        <strain evidence="6 7">S-16</strain>
    </source>
</reference>
<dbReference type="GO" id="GO:0006865">
    <property type="term" value="P:amino acid transport"/>
    <property type="evidence" value="ECO:0007669"/>
    <property type="project" value="TreeGrafter"/>
</dbReference>
<dbReference type="InterPro" id="IPR051455">
    <property type="entry name" value="Bact_solute-bind_prot3"/>
</dbReference>
<evidence type="ECO:0000259" key="5">
    <source>
        <dbReference type="SMART" id="SM00062"/>
    </source>
</evidence>
<keyword evidence="3 4" id="KW-0732">Signal</keyword>
<dbReference type="SMART" id="SM00062">
    <property type="entry name" value="PBPb"/>
    <property type="match status" value="1"/>
</dbReference>
<sequence>MFLLHPLRWALALTTGLLAASTGLAAESMTLRKIQETGVVTIGYRDASIPLSYLDSRQKPIGYSIDICQRIVDAVKSRLQMNELTVRMVPVTSATRIPLVANGTVDLECGVTTNNAERQQQVAFTVTTFVAESRVLSKKSSPVQTVSALQGKTVVSTAGTTSVRHLQDLGRRRGMDLTILAAKDDTEALRMVDTDRANAYAMDDVLLRSAVATSGRPEDYVISDDALSVEPYGIMLNRHDPEFKRLADEAIISLFNNGEIYRLYHKWFRAPIPPKGINLQMPLSPALERAYLRPTDSPDPATYR</sequence>
<dbReference type="PANTHER" id="PTHR30085">
    <property type="entry name" value="AMINO ACID ABC TRANSPORTER PERMEASE"/>
    <property type="match status" value="1"/>
</dbReference>
<evidence type="ECO:0000256" key="1">
    <source>
        <dbReference type="ARBA" id="ARBA00010333"/>
    </source>
</evidence>
<feature type="chain" id="PRO_5018101451" evidence="4">
    <location>
        <begin position="26"/>
        <end position="304"/>
    </location>
</feature>
<dbReference type="Pfam" id="PF00497">
    <property type="entry name" value="SBP_bac_3"/>
    <property type="match status" value="1"/>
</dbReference>
<keyword evidence="2" id="KW-0813">Transport</keyword>
<comment type="similarity">
    <text evidence="1">Belongs to the bacterial solute-binding protein 3 family.</text>
</comment>